<dbReference type="AlphaFoldDB" id="A0A7W8QHF3"/>
<dbReference type="RefSeq" id="WP_184387686.1">
    <property type="nucleotide sequence ID" value="NZ_BAAAJD010000107.1"/>
</dbReference>
<feature type="transmembrane region" description="Helical" evidence="1">
    <location>
        <begin position="112"/>
        <end position="129"/>
    </location>
</feature>
<gene>
    <name evidence="2" type="ORF">HDA36_000163</name>
</gene>
<organism evidence="2 3">
    <name type="scientific">Nocardiopsis composta</name>
    <dbReference type="NCBI Taxonomy" id="157465"/>
    <lineage>
        <taxon>Bacteria</taxon>
        <taxon>Bacillati</taxon>
        <taxon>Actinomycetota</taxon>
        <taxon>Actinomycetes</taxon>
        <taxon>Streptosporangiales</taxon>
        <taxon>Nocardiopsidaceae</taxon>
        <taxon>Nocardiopsis</taxon>
    </lineage>
</organism>
<sequence>MRRDTAVMAVIGALVGAAFGRVWLSWAGDGIPGAQQALDLAGWLVVGGFLVAGARVLVSVLRAPEPAGGTETAPPRPHPGWFGLVIAVEVALIAVGNRLLHTSLDAPELSPVWTLLVVGAHFVPFGMLLRIRAFHVLAAAMCAVAVAGALAGLLGSPALWYVVPGFGGAAALWAFPAWALLRVARGRWTHDTPREAGAGR</sequence>
<proteinExistence type="predicted"/>
<keyword evidence="1" id="KW-0812">Transmembrane</keyword>
<evidence type="ECO:0000256" key="1">
    <source>
        <dbReference type="SAM" id="Phobius"/>
    </source>
</evidence>
<feature type="transmembrane region" description="Helical" evidence="1">
    <location>
        <begin position="136"/>
        <end position="154"/>
    </location>
</feature>
<reference evidence="2 3" key="1">
    <citation type="submission" date="2020-08" db="EMBL/GenBank/DDBJ databases">
        <title>Sequencing the genomes of 1000 actinobacteria strains.</title>
        <authorList>
            <person name="Klenk H.-P."/>
        </authorList>
    </citation>
    <scope>NUCLEOTIDE SEQUENCE [LARGE SCALE GENOMIC DNA]</scope>
    <source>
        <strain evidence="2 3">DSM 44551</strain>
    </source>
</reference>
<feature type="transmembrane region" description="Helical" evidence="1">
    <location>
        <begin position="160"/>
        <end position="181"/>
    </location>
</feature>
<comment type="caution">
    <text evidence="2">The sequence shown here is derived from an EMBL/GenBank/DDBJ whole genome shotgun (WGS) entry which is preliminary data.</text>
</comment>
<dbReference type="EMBL" id="JACHDB010000001">
    <property type="protein sequence ID" value="MBB5430079.1"/>
    <property type="molecule type" value="Genomic_DNA"/>
</dbReference>
<feature type="transmembrane region" description="Helical" evidence="1">
    <location>
        <begin position="81"/>
        <end position="100"/>
    </location>
</feature>
<protein>
    <submittedName>
        <fullName evidence="2">Uncharacterized protein</fullName>
    </submittedName>
</protein>
<evidence type="ECO:0000313" key="2">
    <source>
        <dbReference type="EMBL" id="MBB5430079.1"/>
    </source>
</evidence>
<evidence type="ECO:0000313" key="3">
    <source>
        <dbReference type="Proteomes" id="UP000572635"/>
    </source>
</evidence>
<accession>A0A7W8QHF3</accession>
<keyword evidence="1" id="KW-0472">Membrane</keyword>
<keyword evidence="1" id="KW-1133">Transmembrane helix</keyword>
<keyword evidence="3" id="KW-1185">Reference proteome</keyword>
<name>A0A7W8QHF3_9ACTN</name>
<feature type="transmembrane region" description="Helical" evidence="1">
    <location>
        <begin position="43"/>
        <end position="61"/>
    </location>
</feature>
<dbReference type="Proteomes" id="UP000572635">
    <property type="component" value="Unassembled WGS sequence"/>
</dbReference>